<comment type="caution">
    <text evidence="1">The sequence shown here is derived from an EMBL/GenBank/DDBJ whole genome shotgun (WGS) entry which is preliminary data.</text>
</comment>
<protein>
    <submittedName>
        <fullName evidence="1">Uncharacterized protein</fullName>
    </submittedName>
</protein>
<sequence>MFKVGTQGWPAGAAKGRSFMMFLHYWVKQGMHDTTKGIVHTLRCG</sequence>
<proteinExistence type="predicted"/>
<accession>A0A0P9MES3</accession>
<organism evidence="1 2">
    <name type="scientific">Pseudomonas congelans</name>
    <dbReference type="NCBI Taxonomy" id="200452"/>
    <lineage>
        <taxon>Bacteria</taxon>
        <taxon>Pseudomonadati</taxon>
        <taxon>Pseudomonadota</taxon>
        <taxon>Gammaproteobacteria</taxon>
        <taxon>Pseudomonadales</taxon>
        <taxon>Pseudomonadaceae</taxon>
        <taxon>Pseudomonas</taxon>
    </lineage>
</organism>
<evidence type="ECO:0000313" key="2">
    <source>
        <dbReference type="Proteomes" id="UP000050411"/>
    </source>
</evidence>
<dbReference type="Proteomes" id="UP000050411">
    <property type="component" value="Unassembled WGS sequence"/>
</dbReference>
<dbReference type="AlphaFoldDB" id="A0A0P9MES3"/>
<evidence type="ECO:0000313" key="1">
    <source>
        <dbReference type="EMBL" id="KPW82800.1"/>
    </source>
</evidence>
<dbReference type="EMBL" id="LJQB01000076">
    <property type="protein sequence ID" value="KPW82800.1"/>
    <property type="molecule type" value="Genomic_DNA"/>
</dbReference>
<reference evidence="1 2" key="1">
    <citation type="submission" date="2015-09" db="EMBL/GenBank/DDBJ databases">
        <title>Genome announcement of multiple Pseudomonas syringae strains.</title>
        <authorList>
            <person name="Thakur S."/>
            <person name="Wang P.W."/>
            <person name="Gong Y."/>
            <person name="Weir B.S."/>
            <person name="Guttman D.S."/>
        </authorList>
    </citation>
    <scope>NUCLEOTIDE SEQUENCE [LARGE SCALE GENOMIC DNA]</scope>
    <source>
        <strain evidence="1 2">ICMP19117</strain>
    </source>
</reference>
<gene>
    <name evidence="1" type="ORF">ALO92_101659</name>
</gene>
<name>A0A0P9MES3_9PSED</name>